<keyword evidence="1" id="KW-1185">Reference proteome</keyword>
<reference evidence="2" key="1">
    <citation type="submission" date="2023-03" db="UniProtKB">
        <authorList>
            <consortium name="WormBaseParasite"/>
        </authorList>
    </citation>
    <scope>IDENTIFICATION</scope>
</reference>
<dbReference type="AlphaFoldDB" id="A0A9J2PHP3"/>
<sequence length="106" mass="12130">MTAISMIYHRMAVITNSLVSSRQKNQHFKKLPGMIDALDTKVCLERKERSMMQLMPDALLTKVSQHPSMRLLNYVALRITAIKMTSVKRVNGCDGRIQPEMSHPNF</sequence>
<dbReference type="Proteomes" id="UP000036681">
    <property type="component" value="Unplaced"/>
</dbReference>
<organism evidence="1 2">
    <name type="scientific">Ascaris lumbricoides</name>
    <name type="common">Giant roundworm</name>
    <dbReference type="NCBI Taxonomy" id="6252"/>
    <lineage>
        <taxon>Eukaryota</taxon>
        <taxon>Metazoa</taxon>
        <taxon>Ecdysozoa</taxon>
        <taxon>Nematoda</taxon>
        <taxon>Chromadorea</taxon>
        <taxon>Rhabditida</taxon>
        <taxon>Spirurina</taxon>
        <taxon>Ascaridomorpha</taxon>
        <taxon>Ascaridoidea</taxon>
        <taxon>Ascarididae</taxon>
        <taxon>Ascaris</taxon>
    </lineage>
</organism>
<proteinExistence type="predicted"/>
<dbReference type="WBParaSite" id="ALUE_0000942701-mRNA-1">
    <property type="protein sequence ID" value="ALUE_0000942701-mRNA-1"/>
    <property type="gene ID" value="ALUE_0000942701"/>
</dbReference>
<evidence type="ECO:0000313" key="2">
    <source>
        <dbReference type="WBParaSite" id="ALUE_0000942701-mRNA-1"/>
    </source>
</evidence>
<name>A0A9J2PHP3_ASCLU</name>
<protein>
    <submittedName>
        <fullName evidence="2">Uncharacterized protein</fullName>
    </submittedName>
</protein>
<accession>A0A9J2PHP3</accession>
<evidence type="ECO:0000313" key="1">
    <source>
        <dbReference type="Proteomes" id="UP000036681"/>
    </source>
</evidence>